<name>A0A369Q4Y0_9SPHN</name>
<evidence type="ECO:0000313" key="2">
    <source>
        <dbReference type="Proteomes" id="UP000253727"/>
    </source>
</evidence>
<keyword evidence="2" id="KW-1185">Reference proteome</keyword>
<comment type="caution">
    <text evidence="1">The sequence shown here is derived from an EMBL/GenBank/DDBJ whole genome shotgun (WGS) entry which is preliminary data.</text>
</comment>
<proteinExistence type="predicted"/>
<sequence length="62" mass="6666">MIYVTTRDIVIAAGTALKAPPVASTRWGKDYKAVIADGRDNTVYFTADVHEALASGLLRKAD</sequence>
<gene>
    <name evidence="1" type="ORF">HME9302_00979</name>
</gene>
<evidence type="ECO:0000313" key="1">
    <source>
        <dbReference type="EMBL" id="RDC59784.1"/>
    </source>
</evidence>
<dbReference type="Proteomes" id="UP000253727">
    <property type="component" value="Unassembled WGS sequence"/>
</dbReference>
<dbReference type="AlphaFoldDB" id="A0A369Q4Y0"/>
<dbReference type="RefSeq" id="WP_115366083.1">
    <property type="nucleotide sequence ID" value="NZ_QBKA01000002.1"/>
</dbReference>
<protein>
    <submittedName>
        <fullName evidence="1">Uncharacterized protein</fullName>
    </submittedName>
</protein>
<accession>A0A369Q4Y0</accession>
<dbReference type="EMBL" id="QBKA01000002">
    <property type="protein sequence ID" value="RDC59784.1"/>
    <property type="molecule type" value="Genomic_DNA"/>
</dbReference>
<organism evidence="1 2">
    <name type="scientific">Alteripontixanthobacter maritimus</name>
    <dbReference type="NCBI Taxonomy" id="2161824"/>
    <lineage>
        <taxon>Bacteria</taxon>
        <taxon>Pseudomonadati</taxon>
        <taxon>Pseudomonadota</taxon>
        <taxon>Alphaproteobacteria</taxon>
        <taxon>Sphingomonadales</taxon>
        <taxon>Erythrobacteraceae</taxon>
        <taxon>Alteripontixanthobacter</taxon>
    </lineage>
</organism>
<reference evidence="1 2" key="1">
    <citation type="submission" date="2018-04" db="EMBL/GenBank/DDBJ databases">
        <title>Altererythrobacter sp. HME9302 genome sequencing and assembly.</title>
        <authorList>
            <person name="Kang H."/>
            <person name="Kim H."/>
            <person name="Joh K."/>
        </authorList>
    </citation>
    <scope>NUCLEOTIDE SEQUENCE [LARGE SCALE GENOMIC DNA]</scope>
    <source>
        <strain evidence="1 2">HME9302</strain>
    </source>
</reference>